<proteinExistence type="predicted"/>
<protein>
    <submittedName>
        <fullName evidence="2">Uncharacterized protein</fullName>
    </submittedName>
</protein>
<dbReference type="AlphaFoldDB" id="A0A061A4Q4"/>
<feature type="compositionally biased region" description="Polar residues" evidence="1">
    <location>
        <begin position="27"/>
        <end position="38"/>
    </location>
</feature>
<dbReference type="HOGENOM" id="CLU_2669534_0_0_11"/>
<accession>A0A061A4Q4</accession>
<dbReference type="EMBL" id="LK022848">
    <property type="protein sequence ID" value="CDR10383.1"/>
    <property type="molecule type" value="Genomic_DNA"/>
</dbReference>
<evidence type="ECO:0000256" key="1">
    <source>
        <dbReference type="SAM" id="MobiDB-lite"/>
    </source>
</evidence>
<gene>
    <name evidence="2" type="ORF">SIRAN6925</name>
</gene>
<evidence type="ECO:0000313" key="2">
    <source>
        <dbReference type="EMBL" id="CDR10383.1"/>
    </source>
</evidence>
<reference evidence="2" key="1">
    <citation type="submission" date="2014-05" db="EMBL/GenBank/DDBJ databases">
        <authorList>
            <person name="Horn Fabian"/>
        </authorList>
    </citation>
    <scope>NUCLEOTIDE SEQUENCE</scope>
</reference>
<feature type="region of interest" description="Disordered" evidence="1">
    <location>
        <begin position="13"/>
        <end position="39"/>
    </location>
</feature>
<organism evidence="2">
    <name type="scientific">Streptomyces iranensis</name>
    <dbReference type="NCBI Taxonomy" id="576784"/>
    <lineage>
        <taxon>Bacteria</taxon>
        <taxon>Bacillati</taxon>
        <taxon>Actinomycetota</taxon>
        <taxon>Actinomycetes</taxon>
        <taxon>Kitasatosporales</taxon>
        <taxon>Streptomycetaceae</taxon>
        <taxon>Streptomyces</taxon>
        <taxon>Streptomyces violaceusniger group</taxon>
    </lineage>
</organism>
<name>A0A061A4Q4_9ACTN</name>
<sequence>MLPCDFRHARTQAFAARDGSGRRATARNGNDLSPSSSEDPLRLRHPYWVVAGVGARDVDGYDQEAFWGQRPREYV</sequence>